<dbReference type="Gene3D" id="3.10.280.10">
    <property type="entry name" value="Mitochondrial glycoprotein"/>
    <property type="match status" value="1"/>
</dbReference>
<dbReference type="AlphaFoldDB" id="A0AAD8XZA2"/>
<comment type="caution">
    <text evidence="1">The sequence shown here is derived from an EMBL/GenBank/DDBJ whole genome shotgun (WGS) entry which is preliminary data.</text>
</comment>
<keyword evidence="2" id="KW-1185">Reference proteome</keyword>
<reference evidence="1" key="1">
    <citation type="submission" date="2023-06" db="EMBL/GenBank/DDBJ databases">
        <title>Survivors Of The Sea: Transcriptome response of Skeletonema marinoi to long-term dormancy.</title>
        <authorList>
            <person name="Pinder M.I.M."/>
            <person name="Kourtchenko O."/>
            <person name="Robertson E.K."/>
            <person name="Larsson T."/>
            <person name="Maumus F."/>
            <person name="Osuna-Cruz C.M."/>
            <person name="Vancaester E."/>
            <person name="Stenow R."/>
            <person name="Vandepoele K."/>
            <person name="Ploug H."/>
            <person name="Bruchert V."/>
            <person name="Godhe A."/>
            <person name="Topel M."/>
        </authorList>
    </citation>
    <scope>NUCLEOTIDE SEQUENCE</scope>
    <source>
        <strain evidence="1">R05AC</strain>
    </source>
</reference>
<evidence type="ECO:0000313" key="2">
    <source>
        <dbReference type="Proteomes" id="UP001224775"/>
    </source>
</evidence>
<name>A0AAD8XZA2_9STRA</name>
<dbReference type="SUPFAM" id="SSF54529">
    <property type="entry name" value="Mitochondrial glycoprotein MAM33-like"/>
    <property type="match status" value="1"/>
</dbReference>
<dbReference type="PANTHER" id="PTHR10826:SF1">
    <property type="entry name" value="COMPLEMENT COMPONENT 1 Q SUBCOMPONENT-BINDING PROTEIN, MITOCHONDRIAL"/>
    <property type="match status" value="1"/>
</dbReference>
<evidence type="ECO:0000313" key="1">
    <source>
        <dbReference type="EMBL" id="KAK1736463.1"/>
    </source>
</evidence>
<proteinExistence type="predicted"/>
<sequence length="280" mass="29910">MMRSTLALRRVASAIAPKQSLLRAASLAAPTAHHNAFTSIQTATIINPRSFATAANNLGSILQREINEEEEAAAEFGGQMPPDLAELHADIADKWTILEGISGIGSGGETGSGATVRLFKKSPGSNGAKIGVVVHCQDTEEDIPFDEDAFLEGQEQDESEEEPSQAVRFGVTISKGGKTVVLQCRCGGDGDISVESAAVRDGESEGVLMALAGGENLNAALYQGPEFTELAEDLQESFQEYVVKECGIDEDVAAFISMYADYREQVEYVTWMKTAIDVLD</sequence>
<dbReference type="EMBL" id="JATAAI010000029">
    <property type="protein sequence ID" value="KAK1736463.1"/>
    <property type="molecule type" value="Genomic_DNA"/>
</dbReference>
<gene>
    <name evidence="1" type="ORF">QTG54_013063</name>
</gene>
<protein>
    <submittedName>
        <fullName evidence="1">MAM33 family protein</fullName>
    </submittedName>
</protein>
<dbReference type="PANTHER" id="PTHR10826">
    <property type="entry name" value="COMPLEMENT COMPONENT 1"/>
    <property type="match status" value="1"/>
</dbReference>
<dbReference type="GO" id="GO:0005759">
    <property type="term" value="C:mitochondrial matrix"/>
    <property type="evidence" value="ECO:0007669"/>
    <property type="project" value="InterPro"/>
</dbReference>
<dbReference type="Pfam" id="PF02330">
    <property type="entry name" value="MAM33"/>
    <property type="match status" value="1"/>
</dbReference>
<dbReference type="InterPro" id="IPR003428">
    <property type="entry name" value="MAM33"/>
</dbReference>
<dbReference type="InterPro" id="IPR036561">
    <property type="entry name" value="MAM33_sf"/>
</dbReference>
<dbReference type="Proteomes" id="UP001224775">
    <property type="component" value="Unassembled WGS sequence"/>
</dbReference>
<organism evidence="1 2">
    <name type="scientific">Skeletonema marinoi</name>
    <dbReference type="NCBI Taxonomy" id="267567"/>
    <lineage>
        <taxon>Eukaryota</taxon>
        <taxon>Sar</taxon>
        <taxon>Stramenopiles</taxon>
        <taxon>Ochrophyta</taxon>
        <taxon>Bacillariophyta</taxon>
        <taxon>Coscinodiscophyceae</taxon>
        <taxon>Thalassiosirophycidae</taxon>
        <taxon>Thalassiosirales</taxon>
        <taxon>Skeletonemataceae</taxon>
        <taxon>Skeletonema</taxon>
        <taxon>Skeletonema marinoi-dohrnii complex</taxon>
    </lineage>
</organism>
<accession>A0AAD8XZA2</accession>